<dbReference type="OrthoDB" id="9770040at2"/>
<dbReference type="RefSeq" id="WP_114358019.1">
    <property type="nucleotide sequence ID" value="NZ_QRDT01000009.1"/>
</dbReference>
<dbReference type="Proteomes" id="UP000252631">
    <property type="component" value="Unassembled WGS sequence"/>
</dbReference>
<evidence type="ECO:0000313" key="4">
    <source>
        <dbReference type="Proteomes" id="UP000252631"/>
    </source>
</evidence>
<feature type="transmembrane region" description="Helical" evidence="1">
    <location>
        <begin position="285"/>
        <end position="311"/>
    </location>
</feature>
<feature type="transmembrane region" description="Helical" evidence="1">
    <location>
        <begin position="38"/>
        <end position="57"/>
    </location>
</feature>
<feature type="transmembrane region" description="Helical" evidence="1">
    <location>
        <begin position="106"/>
        <end position="124"/>
    </location>
</feature>
<feature type="transmembrane region" description="Helical" evidence="1">
    <location>
        <begin position="191"/>
        <end position="209"/>
    </location>
</feature>
<name>A0A336JN73_9BRAD</name>
<evidence type="ECO:0000313" key="3">
    <source>
        <dbReference type="EMBL" id="SSW90962.1"/>
    </source>
</evidence>
<feature type="transmembrane region" description="Helical" evidence="1">
    <location>
        <begin position="161"/>
        <end position="179"/>
    </location>
</feature>
<evidence type="ECO:0000256" key="1">
    <source>
        <dbReference type="SAM" id="Phobius"/>
    </source>
</evidence>
<keyword evidence="1" id="KW-0472">Membrane</keyword>
<sequence>MSSTTIESSAAGPAKRKPVPRYPLQIRLTILSAGFRPFFLLGAIFAAVAVLLWLPVYHGELTLQTTFAPRDWHVHEMLYGYLPAVITGFLLTAIPNWTGRLPLQGAPLATLALVWLAGRLAVTFSADTGWLAALLIDACFLLLVALAALREILAGRNWRNLNIVALLTLLLVGNVAFHLEAHLGGAADYSIRIGIAVVIMLISLIGGRITPSFTRNWLVRANPGRLPQPFNKLDMVIVAFSGLTLGLWVAMPFSPISGSALLIAGVLHLVRLARWAGDRTVKEKLLLVLHVGYFFVPLGFLLTSAAAFGLIPASAGIHAWMVGGAGVMTLAVMTRASLGHTGQQLTASLPTQGIYLAALFAVAARIAAALLPAWSDPLLHLAAIGWAVAFLGFALSYGPTLLARGKPH</sequence>
<evidence type="ECO:0000313" key="2">
    <source>
        <dbReference type="EMBL" id="RED35272.1"/>
    </source>
</evidence>
<dbReference type="Proteomes" id="UP000256343">
    <property type="component" value="Unassembled WGS sequence"/>
</dbReference>
<evidence type="ECO:0000313" key="5">
    <source>
        <dbReference type="Proteomes" id="UP000256343"/>
    </source>
</evidence>
<feature type="transmembrane region" description="Helical" evidence="1">
    <location>
        <begin position="230"/>
        <end position="250"/>
    </location>
</feature>
<proteinExistence type="predicted"/>
<feature type="transmembrane region" description="Helical" evidence="1">
    <location>
        <begin position="317"/>
        <end position="333"/>
    </location>
</feature>
<keyword evidence="1" id="KW-0812">Transmembrane</keyword>
<accession>A0A336JN73</accession>
<feature type="transmembrane region" description="Helical" evidence="1">
    <location>
        <begin position="130"/>
        <end position="149"/>
    </location>
</feature>
<gene>
    <name evidence="2" type="ORF">BJ125_109116</name>
    <name evidence="3" type="ORF">SAMN05892882_109116</name>
</gene>
<dbReference type="EMBL" id="UFQQ01000009">
    <property type="protein sequence ID" value="SSW90962.1"/>
    <property type="molecule type" value="Genomic_DNA"/>
</dbReference>
<dbReference type="InterPro" id="IPR010266">
    <property type="entry name" value="NnrS"/>
</dbReference>
<dbReference type="Pfam" id="PF05940">
    <property type="entry name" value="NnrS"/>
    <property type="match status" value="1"/>
</dbReference>
<keyword evidence="5" id="KW-1185">Reference proteome</keyword>
<feature type="transmembrane region" description="Helical" evidence="1">
    <location>
        <begin position="77"/>
        <end position="94"/>
    </location>
</feature>
<protein>
    <submittedName>
        <fullName evidence="3">Uncharacterized protein involved in response to NO</fullName>
    </submittedName>
</protein>
<reference evidence="2 5" key="2">
    <citation type="submission" date="2018-07" db="EMBL/GenBank/DDBJ databases">
        <title>Genomic Encyclopedia of Archaeal and Bacterial Type Strains, Phase II (KMG-II): from individual species to whole genera.</title>
        <authorList>
            <person name="Goeker M."/>
        </authorList>
    </citation>
    <scope>NUCLEOTIDE SEQUENCE [LARGE SCALE GENOMIC DNA]</scope>
    <source>
        <strain evidence="2 5">JA575</strain>
    </source>
</reference>
<feature type="transmembrane region" description="Helical" evidence="1">
    <location>
        <begin position="256"/>
        <end position="273"/>
    </location>
</feature>
<organism evidence="3 4">
    <name type="scientific">Rhodopseudomonas pentothenatexigens</name>
    <dbReference type="NCBI Taxonomy" id="999699"/>
    <lineage>
        <taxon>Bacteria</taxon>
        <taxon>Pseudomonadati</taxon>
        <taxon>Pseudomonadota</taxon>
        <taxon>Alphaproteobacteria</taxon>
        <taxon>Hyphomicrobiales</taxon>
        <taxon>Nitrobacteraceae</taxon>
        <taxon>Rhodopseudomonas</taxon>
    </lineage>
</organism>
<dbReference type="AlphaFoldDB" id="A0A336JN73"/>
<feature type="transmembrane region" description="Helical" evidence="1">
    <location>
        <begin position="380"/>
        <end position="403"/>
    </location>
</feature>
<reference evidence="3 4" key="1">
    <citation type="submission" date="2017-08" db="EMBL/GenBank/DDBJ databases">
        <authorList>
            <person name="de Groot N.N."/>
        </authorList>
    </citation>
    <scope>NUCLEOTIDE SEQUENCE [LARGE SCALE GENOMIC DNA]</scope>
    <source>
        <strain evidence="3 4">JA575</strain>
    </source>
</reference>
<keyword evidence="1" id="KW-1133">Transmembrane helix</keyword>
<dbReference type="EMBL" id="QRDT01000009">
    <property type="protein sequence ID" value="RED35272.1"/>
    <property type="molecule type" value="Genomic_DNA"/>
</dbReference>
<feature type="transmembrane region" description="Helical" evidence="1">
    <location>
        <begin position="354"/>
        <end position="374"/>
    </location>
</feature>